<gene>
    <name evidence="1" type="ORF">DXA27_19285</name>
</gene>
<accession>A0A413JU87</accession>
<protein>
    <recommendedName>
        <fullName evidence="3">AAA domain protein</fullName>
    </recommendedName>
</protein>
<comment type="caution">
    <text evidence="1">The sequence shown here is derived from an EMBL/GenBank/DDBJ whole genome shotgun (WGS) entry which is preliminary data.</text>
</comment>
<proteinExistence type="predicted"/>
<dbReference type="Proteomes" id="UP000284614">
    <property type="component" value="Unassembled WGS sequence"/>
</dbReference>
<reference evidence="1 2" key="1">
    <citation type="submission" date="2018-08" db="EMBL/GenBank/DDBJ databases">
        <title>A genome reference for cultivated species of the human gut microbiota.</title>
        <authorList>
            <person name="Zou Y."/>
            <person name="Xue W."/>
            <person name="Luo G."/>
        </authorList>
    </citation>
    <scope>NUCLEOTIDE SEQUENCE [LARGE SCALE GENOMIC DNA]</scope>
    <source>
        <strain evidence="1 2">OF01-1</strain>
    </source>
</reference>
<dbReference type="EMBL" id="QSDG01000022">
    <property type="protein sequence ID" value="RGY65574.1"/>
    <property type="molecule type" value="Genomic_DNA"/>
</dbReference>
<sequence length="95" mass="11077">MVDTNFYITRMQVYNLLGKENIDWKPRQDVNILGGINDSGKSTLLKYGYSLLHNGFLDAEQTEMAEGIEIEFLNGYKLNWKKEKRVCRICTGRRI</sequence>
<evidence type="ECO:0000313" key="2">
    <source>
        <dbReference type="Proteomes" id="UP000284614"/>
    </source>
</evidence>
<organism evidence="1 2">
    <name type="scientific">Bacteroides fragilis</name>
    <dbReference type="NCBI Taxonomy" id="817"/>
    <lineage>
        <taxon>Bacteria</taxon>
        <taxon>Pseudomonadati</taxon>
        <taxon>Bacteroidota</taxon>
        <taxon>Bacteroidia</taxon>
        <taxon>Bacteroidales</taxon>
        <taxon>Bacteroidaceae</taxon>
        <taxon>Bacteroides</taxon>
    </lineage>
</organism>
<name>A0A413JU87_BACFG</name>
<dbReference type="AlphaFoldDB" id="A0A413JU87"/>
<dbReference type="RefSeq" id="WP_005820735.1">
    <property type="nucleotide sequence ID" value="NZ_JAGJHU010000006.1"/>
</dbReference>
<evidence type="ECO:0008006" key="3">
    <source>
        <dbReference type="Google" id="ProtNLM"/>
    </source>
</evidence>
<evidence type="ECO:0000313" key="1">
    <source>
        <dbReference type="EMBL" id="RGY65574.1"/>
    </source>
</evidence>